<dbReference type="Proteomes" id="UP000052258">
    <property type="component" value="Unassembled WGS sequence"/>
</dbReference>
<dbReference type="Pfam" id="PF05569">
    <property type="entry name" value="Peptidase_M56"/>
    <property type="match status" value="1"/>
</dbReference>
<dbReference type="InterPro" id="IPR008756">
    <property type="entry name" value="Peptidase_M56"/>
</dbReference>
<accession>A0A0J8J2Y5</accession>
<evidence type="ECO:0000313" key="4">
    <source>
        <dbReference type="Proteomes" id="UP000052258"/>
    </source>
</evidence>
<dbReference type="PATRIC" id="fig|1430899.3.peg.2123"/>
<gene>
    <name evidence="3" type="ORF">X560_2073</name>
</gene>
<comment type="caution">
    <text evidence="3">The sequence shown here is derived from an EMBL/GenBank/DDBJ whole genome shotgun (WGS) entry which is preliminary data.</text>
</comment>
<dbReference type="AlphaFoldDB" id="A0A0J8J2Y5"/>
<organism evidence="3 4">
    <name type="scientific">Listeria fleischmannii 1991</name>
    <dbReference type="NCBI Taxonomy" id="1430899"/>
    <lineage>
        <taxon>Bacteria</taxon>
        <taxon>Bacillati</taxon>
        <taxon>Bacillota</taxon>
        <taxon>Bacilli</taxon>
        <taxon>Bacillales</taxon>
        <taxon>Listeriaceae</taxon>
        <taxon>Listeria</taxon>
    </lineage>
</organism>
<feature type="transmembrane region" description="Helical" evidence="1">
    <location>
        <begin position="208"/>
        <end position="230"/>
    </location>
</feature>
<feature type="domain" description="Peptidase M56" evidence="2">
    <location>
        <begin position="7"/>
        <end position="294"/>
    </location>
</feature>
<evidence type="ECO:0000256" key="1">
    <source>
        <dbReference type="SAM" id="Phobius"/>
    </source>
</evidence>
<keyword evidence="1" id="KW-0472">Membrane</keyword>
<reference evidence="3 4" key="1">
    <citation type="journal article" date="2015" name="Genome Biol. Evol.">
        <title>Comparative Genomics of Listeria Sensu Lato: Genus-Wide Differences in Evolutionary Dynamics and the Progressive Gain of Complex, Potentially Pathogenicity-Related Traits through Lateral Gene Transfer.</title>
        <authorList>
            <person name="Chiara M."/>
            <person name="Caruso M."/>
            <person name="D'Erchia A.M."/>
            <person name="Manzari C."/>
            <person name="Fraccalvieri R."/>
            <person name="Goffredo E."/>
            <person name="Latorre L."/>
            <person name="Miccolupo A."/>
            <person name="Padalino I."/>
            <person name="Santagada G."/>
            <person name="Chiocco D."/>
            <person name="Pesole G."/>
            <person name="Horner D.S."/>
            <person name="Parisi A."/>
        </authorList>
    </citation>
    <scope>NUCLEOTIDE SEQUENCE [LARGE SCALE GENOMIC DNA]</scope>
    <source>
        <strain evidence="3 4">1991</strain>
    </source>
</reference>
<dbReference type="PANTHER" id="PTHR34978">
    <property type="entry name" value="POSSIBLE SENSOR-TRANSDUCER PROTEIN BLAR"/>
    <property type="match status" value="1"/>
</dbReference>
<dbReference type="RefSeq" id="WP_007471908.1">
    <property type="nucleotide sequence ID" value="NZ_KQ130618.1"/>
</dbReference>
<proteinExistence type="predicted"/>
<keyword evidence="1" id="KW-1133">Transmembrane helix</keyword>
<feature type="transmembrane region" description="Helical" evidence="1">
    <location>
        <begin position="94"/>
        <end position="117"/>
    </location>
</feature>
<evidence type="ECO:0000313" key="3">
    <source>
        <dbReference type="EMBL" id="KMT58661.1"/>
    </source>
</evidence>
<dbReference type="CDD" id="cd07341">
    <property type="entry name" value="M56_BlaR1_MecR1_like"/>
    <property type="match status" value="1"/>
</dbReference>
<sequence length="644" mass="73192">MNILLKMLLSMSIASVILIPLVWFLKKVFGQFLTKRKSYYAWGVVFFFLIVPFAFFFVQKNTEFLWGTPSEFAGLTSMVIGQNGIEVERSTQAVIFQFIMDYVWVLWLMVGLIMLVYRIASYRNFKKFVISGAHYIEEPDELDILAEAMETIGLNKPVEVMINPLISSPVFFGFRREIIVLPSTSFSKKELYHIFLHELVHCKSKDMYVVFLAQIFTCIYWFNPLMYWMIRQLERDREYACDESVLSYLPARDALSYGDTLLHSIVKSGTYKESHAAVSLHENAKMLKERLEAIASYKKGKKGYISFLLLLILLTLIGILLNFYEAKAFIYEKKQGIEIKKEDTSKKTEFRAIDLQNANQDVTIRKGKTESFDLTTYDENSKAELVVKNGILMYKNANPNTQSAIIITIDADKVYDSLSIQTTGTQIKISDIHTKTMRIKGGVIIAHFNQIKADTINVTTGSANVHLTDSEVNKGMKFNGNNALIHFEKSSFNNLEMTSFLSAKLNDLNVQGGLSINSGGQLDARNITTDTLKLIAGNSGNMKFQNTFVKKSSEFQDNESMLLQFDGVLNGQTRMSIGPSQTKFVIRDKMQKYAIDAQSSQADTFILNQSIVNYPFTQNLSAPNNITLTNDSPFNNNFNLSFEE</sequence>
<evidence type="ECO:0000259" key="2">
    <source>
        <dbReference type="Pfam" id="PF05569"/>
    </source>
</evidence>
<feature type="transmembrane region" description="Helical" evidence="1">
    <location>
        <begin position="304"/>
        <end position="324"/>
    </location>
</feature>
<feature type="transmembrane region" description="Helical" evidence="1">
    <location>
        <begin position="38"/>
        <end position="58"/>
    </location>
</feature>
<keyword evidence="1" id="KW-0812">Transmembrane</keyword>
<dbReference type="EMBL" id="AZHO01000025">
    <property type="protein sequence ID" value="KMT58661.1"/>
    <property type="molecule type" value="Genomic_DNA"/>
</dbReference>
<dbReference type="InterPro" id="IPR052173">
    <property type="entry name" value="Beta-lactam_resp_regulator"/>
</dbReference>
<keyword evidence="4" id="KW-1185">Reference proteome</keyword>
<name>A0A0J8J2Y5_9LIST</name>
<dbReference type="PANTHER" id="PTHR34978:SF3">
    <property type="entry name" value="SLR0241 PROTEIN"/>
    <property type="match status" value="1"/>
</dbReference>
<feature type="transmembrane region" description="Helical" evidence="1">
    <location>
        <begin position="6"/>
        <end position="26"/>
    </location>
</feature>
<protein>
    <submittedName>
        <fullName evidence="3">Putative membrane protein with peptidase activity</fullName>
    </submittedName>
</protein>